<keyword evidence="2" id="KW-1185">Reference proteome</keyword>
<dbReference type="Proteomes" id="UP001601444">
    <property type="component" value="Unassembled WGS sequence"/>
</dbReference>
<evidence type="ECO:0000313" key="1">
    <source>
        <dbReference type="EMBL" id="MFF0547253.1"/>
    </source>
</evidence>
<reference evidence="1 2" key="1">
    <citation type="submission" date="2024-10" db="EMBL/GenBank/DDBJ databases">
        <title>The Natural Products Discovery Center: Release of the First 8490 Sequenced Strains for Exploring Actinobacteria Biosynthetic Diversity.</title>
        <authorList>
            <person name="Kalkreuter E."/>
            <person name="Kautsar S.A."/>
            <person name="Yang D."/>
            <person name="Bader C.D."/>
            <person name="Teijaro C.N."/>
            <person name="Fluegel L."/>
            <person name="Davis C.M."/>
            <person name="Simpson J.R."/>
            <person name="Lauterbach L."/>
            <person name="Steele A.D."/>
            <person name="Gui C."/>
            <person name="Meng S."/>
            <person name="Li G."/>
            <person name="Viehrig K."/>
            <person name="Ye F."/>
            <person name="Su P."/>
            <person name="Kiefer A.F."/>
            <person name="Nichols A."/>
            <person name="Cepeda A.J."/>
            <person name="Yan W."/>
            <person name="Fan B."/>
            <person name="Jiang Y."/>
            <person name="Adhikari A."/>
            <person name="Zheng C.-J."/>
            <person name="Schuster L."/>
            <person name="Cowan T.M."/>
            <person name="Smanski M.J."/>
            <person name="Chevrette M.G."/>
            <person name="De Carvalho L.P.S."/>
            <person name="Shen B."/>
        </authorList>
    </citation>
    <scope>NUCLEOTIDE SEQUENCE [LARGE SCALE GENOMIC DNA]</scope>
    <source>
        <strain evidence="1 2">NPDC004045</strain>
    </source>
</reference>
<dbReference type="EMBL" id="JBIAMX010000037">
    <property type="protein sequence ID" value="MFF0547253.1"/>
    <property type="molecule type" value="Genomic_DNA"/>
</dbReference>
<proteinExistence type="predicted"/>
<dbReference type="RefSeq" id="WP_387703328.1">
    <property type="nucleotide sequence ID" value="NZ_JBIAMX010000037.1"/>
</dbReference>
<protein>
    <submittedName>
        <fullName evidence="1">Helix-turn-helix transcriptional regulator</fullName>
    </submittedName>
</protein>
<organism evidence="1 2">
    <name type="scientific">Nocardia thailandica</name>
    <dbReference type="NCBI Taxonomy" id="257275"/>
    <lineage>
        <taxon>Bacteria</taxon>
        <taxon>Bacillati</taxon>
        <taxon>Actinomycetota</taxon>
        <taxon>Actinomycetes</taxon>
        <taxon>Mycobacteriales</taxon>
        <taxon>Nocardiaceae</taxon>
        <taxon>Nocardia</taxon>
    </lineage>
</organism>
<name>A0ABW6PY24_9NOCA</name>
<comment type="caution">
    <text evidence="1">The sequence shown here is derived from an EMBL/GenBank/DDBJ whole genome shotgun (WGS) entry which is preliminary data.</text>
</comment>
<evidence type="ECO:0000313" key="2">
    <source>
        <dbReference type="Proteomes" id="UP001601444"/>
    </source>
</evidence>
<gene>
    <name evidence="1" type="ORF">ACFYTF_30920</name>
</gene>
<accession>A0ABW6PY24</accession>
<sequence length="291" mass="32135">MDKVIGRAYIPGVPPASVPVPRIDLDRDQVLSVPGFDDTITVTPDVEYDAAFEGDPPDLVRGTLMMLTGHGRSANPKVAETTATSFGHLSGGEMNHFASIGGFSDHIVAVEGVFDPAATYNVLVDTLRAERVYNRLIRERRERAATLLHKARGPYADLDASAKWRARSSGRGPYKNLLLVAMRVGLWHGVDLALVSAESGLDEEEMALVQQWMEEDGTFTPIFLDVNAVAERINVDPATVRSYLNRGRIPPPAPVTLDKPVWEWRVIERWNRSRRGQGWAGEPMARAWAPT</sequence>